<feature type="coiled-coil region" evidence="1">
    <location>
        <begin position="1058"/>
        <end position="1131"/>
    </location>
</feature>
<feature type="region of interest" description="Disordered" evidence="2">
    <location>
        <begin position="197"/>
        <end position="400"/>
    </location>
</feature>
<evidence type="ECO:0000256" key="2">
    <source>
        <dbReference type="SAM" id="MobiDB-lite"/>
    </source>
</evidence>
<feature type="compositionally biased region" description="Pro residues" evidence="2">
    <location>
        <begin position="369"/>
        <end position="385"/>
    </location>
</feature>
<evidence type="ECO:0000313" key="3">
    <source>
        <dbReference type="EMBL" id="CAD8451112.1"/>
    </source>
</evidence>
<dbReference type="InterPro" id="IPR026202">
    <property type="entry name" value="GOLGB1"/>
</dbReference>
<dbReference type="GO" id="GO:0005794">
    <property type="term" value="C:Golgi apparatus"/>
    <property type="evidence" value="ECO:0007669"/>
    <property type="project" value="InterPro"/>
</dbReference>
<feature type="coiled-coil region" evidence="1">
    <location>
        <begin position="1230"/>
        <end position="1264"/>
    </location>
</feature>
<feature type="coiled-coil region" evidence="1">
    <location>
        <begin position="518"/>
        <end position="573"/>
    </location>
</feature>
<feature type="compositionally biased region" description="Low complexity" evidence="2">
    <location>
        <begin position="9"/>
        <end position="19"/>
    </location>
</feature>
<feature type="compositionally biased region" description="Basic and acidic residues" evidence="2">
    <location>
        <begin position="246"/>
        <end position="262"/>
    </location>
</feature>
<evidence type="ECO:0000256" key="1">
    <source>
        <dbReference type="SAM" id="Coils"/>
    </source>
</evidence>
<proteinExistence type="predicted"/>
<accession>A0A7S0DEV8</accession>
<feature type="region of interest" description="Disordered" evidence="2">
    <location>
        <begin position="1"/>
        <end position="21"/>
    </location>
</feature>
<dbReference type="PANTHER" id="PTHR18887">
    <property type="entry name" value="GOLGI-ASSOCIATED PROTEIN GCP360-RELATED"/>
    <property type="match status" value="1"/>
</dbReference>
<feature type="compositionally biased region" description="Gly residues" evidence="2">
    <location>
        <begin position="263"/>
        <end position="275"/>
    </location>
</feature>
<feature type="coiled-coil region" evidence="1">
    <location>
        <begin position="738"/>
        <end position="765"/>
    </location>
</feature>
<protein>
    <submittedName>
        <fullName evidence="3">Uncharacterized protein</fullName>
    </submittedName>
</protein>
<feature type="region of interest" description="Disordered" evidence="2">
    <location>
        <begin position="43"/>
        <end position="66"/>
    </location>
</feature>
<reference evidence="3" key="1">
    <citation type="submission" date="2021-01" db="EMBL/GenBank/DDBJ databases">
        <authorList>
            <person name="Corre E."/>
            <person name="Pelletier E."/>
            <person name="Niang G."/>
            <person name="Scheremetjew M."/>
            <person name="Finn R."/>
            <person name="Kale V."/>
            <person name="Holt S."/>
            <person name="Cochrane G."/>
            <person name="Meng A."/>
            <person name="Brown T."/>
            <person name="Cohen L."/>
        </authorList>
    </citation>
    <scope>NUCLEOTIDE SEQUENCE</scope>
    <source>
        <strain evidence="3">CCMP2058</strain>
    </source>
</reference>
<name>A0A7S0DEV8_9EUKA</name>
<feature type="region of interest" description="Disordered" evidence="2">
    <location>
        <begin position="977"/>
        <end position="1000"/>
    </location>
</feature>
<feature type="coiled-coil region" evidence="1">
    <location>
        <begin position="1157"/>
        <end position="1184"/>
    </location>
</feature>
<feature type="compositionally biased region" description="Basic and acidic residues" evidence="2">
    <location>
        <begin position="197"/>
        <end position="207"/>
    </location>
</feature>
<keyword evidence="1" id="KW-0175">Coiled coil</keyword>
<dbReference type="EMBL" id="HBEM01015655">
    <property type="protein sequence ID" value="CAD8451112.1"/>
    <property type="molecule type" value="Transcribed_RNA"/>
</dbReference>
<dbReference type="PANTHER" id="PTHR18887:SF5">
    <property type="entry name" value="GOLGIN SUBFAMILY B MEMBER 1-LIKE"/>
    <property type="match status" value="1"/>
</dbReference>
<feature type="compositionally biased region" description="Basic and acidic residues" evidence="2">
    <location>
        <begin position="304"/>
        <end position="317"/>
    </location>
</feature>
<gene>
    <name evidence="3" type="ORF">LAMO00422_LOCUS10806</name>
</gene>
<sequence length="1291" mass="145538">MTPTSRKMSSPNNFSFSSPEDIDAILPTPTLLPRLVPAFSYPRATKNGREEERKLGGVTSNLIPPPITSKQRIQTWVHTHPAKASAHGGQLIGMRPEDKQGKVRVSDRKVDKGGVSVMDGANSNVSSRSLQFETMQMRHTSFKTMISRLKTRLLTNVHKIDHDLRGHHLRRRPRRPEYVHVDVDDRHVSAHVHDADVDVDMDGHDPGELPSGSEYLGSRILPPLEAAESLPRPPSLPRFQTQASKSIHESHGEKGRMKEKGEGGGGVEGFGGVGGPHVEMSTVPFSPRPRSVRSTPGIPLTDPQLREAHRGDHRHAASDSSTLRPPSRSRHRQAQAVLQSQKGQPPSKSPKKFQLPPPARQYPYACPRYVPPPPQEASVAPPPSPKSSKSPPNRTRNNLLANDISGSAYTAWPKSDQEQIAPQDPRLLPKSILPGRTRVGSVEEIKLTDGSGMESSIKSATVNVRAHTWGELKARIRSLEAREAGYILENRHLESQLRERAAVLSSLRFEVSRRDAALSHTQAKLESQLAQANEMEKNVSESGPLVESLKRQAETLQARCGQARRELYQLQNRIDAEISRASPSVTTGSLPRPTPGQGRLIDRVESVLSFLNLQAKEALELCTDRGDMIRSLREAISKANETNTMVENKFVNEIRTLRHQTRMLEAELVDKNRTIEGIDKASREIQLSIERLQITSQEQKERLSTAVSRADKLNKTVGGFKAEAEKWEAMAGRLRREVESKGEAIQRLETIIQELRRQVSELEWESIHRTSNHQNSTKTLERMVHERDSLLEEKSESLKQALSHKQGVELQLTQAISRTQQAEARASELQRTVERLRESLLQQQTVTSEIEKALRRANQEHRELTAEAARNASRLLSASKALGEVQNSIRSMRGELETKASELAQAQQDIIEMQELHGRETRVFRQKVSALETSQSSLQQDNNRLSGLNIELDETNRKLSRSQLELEDNYHKLFKTKAETEEKNRQLWKSNSEMESKNHQLKKLNAEMEDRNRKLSRSNVDMEQKHHELSKSSLEMDERCRHLQKMLLAQNTTSAAEKEELIKLRANALEAMAASERRLTASNIELEKSKAALDRALRRADAAAAKMAVEKREKEREFNSTRGELERALEDERRRRLTQETAITSLREKVGALAALRRATEAQLAQYQDRASRSDRELTDLRARIQESSLATQRADSISGKLERELAVARGDLDAMRGKLEEKVSTIGSFRRKFEEMERLRLQVEDERRKRTKLEDDHQNLLQLFAQSEPPRVTVSAGAGVNVQDEATGWL</sequence>
<organism evidence="3">
    <name type="scientific">Amorphochlora amoebiformis</name>
    <dbReference type="NCBI Taxonomy" id="1561963"/>
    <lineage>
        <taxon>Eukaryota</taxon>
        <taxon>Sar</taxon>
        <taxon>Rhizaria</taxon>
        <taxon>Cercozoa</taxon>
        <taxon>Chlorarachniophyceae</taxon>
        <taxon>Amorphochlora</taxon>
    </lineage>
</organism>